<dbReference type="SUPFAM" id="SSF52540">
    <property type="entry name" value="P-loop containing nucleoside triphosphate hydrolases"/>
    <property type="match status" value="2"/>
</dbReference>
<organism evidence="10 12">
    <name type="scientific">Bifidobacterium breve</name>
    <dbReference type="NCBI Taxonomy" id="1685"/>
    <lineage>
        <taxon>Bacteria</taxon>
        <taxon>Bacillati</taxon>
        <taxon>Actinomycetota</taxon>
        <taxon>Actinomycetes</taxon>
        <taxon>Bifidobacteriales</taxon>
        <taxon>Bifidobacteriaceae</taxon>
        <taxon>Bifidobacterium</taxon>
    </lineage>
</organism>
<dbReference type="PROSITE" id="PS50893">
    <property type="entry name" value="ABC_TRANSPORTER_2"/>
    <property type="match status" value="2"/>
</dbReference>
<dbReference type="NCBIfam" id="TIGR01727">
    <property type="entry name" value="oligo_HPY"/>
    <property type="match status" value="2"/>
</dbReference>
<keyword evidence="3" id="KW-0813">Transport</keyword>
<dbReference type="Pfam" id="PF08352">
    <property type="entry name" value="oligo_HPY"/>
    <property type="match status" value="2"/>
</dbReference>
<reference evidence="10 12" key="1">
    <citation type="submission" date="2017-05" db="EMBL/GenBank/DDBJ databases">
        <title>Comparative genomics and methylome analysis of the gut commensal Bifidobacterium breve.</title>
        <authorList>
            <person name="Bottacini F."/>
            <person name="Morrissey R."/>
            <person name="Roberts R.J."/>
            <person name="James K."/>
            <person name="van Breen J."/>
            <person name="Egan M."/>
            <person name="Lambert J."/>
            <person name="van Limpt K."/>
            <person name="Stanton C."/>
            <person name="Knol J."/>
            <person name="O' Connell Motherway M."/>
            <person name="van Sinderen D."/>
        </authorList>
    </citation>
    <scope>NUCLEOTIDE SEQUENCE [LARGE SCALE GENOMIC DNA]</scope>
    <source>
        <strain evidence="10 12">NRBB51</strain>
    </source>
</reference>
<dbReference type="NCBIfam" id="NF008453">
    <property type="entry name" value="PRK11308.1"/>
    <property type="match status" value="2"/>
</dbReference>
<keyword evidence="7" id="KW-0472">Membrane</keyword>
<dbReference type="FunFam" id="3.40.50.300:FF:000016">
    <property type="entry name" value="Oligopeptide ABC transporter ATP-binding component"/>
    <property type="match status" value="2"/>
</dbReference>
<keyword evidence="4" id="KW-1003">Cell membrane</keyword>
<dbReference type="GO" id="GO:0005524">
    <property type="term" value="F:ATP binding"/>
    <property type="evidence" value="ECO:0007669"/>
    <property type="project" value="UniProtKB-KW"/>
</dbReference>
<evidence type="ECO:0000313" key="13">
    <source>
        <dbReference type="Proteomes" id="UP000494173"/>
    </source>
</evidence>
<sequence>MSNEQRNERNANTTNPNTTGAQGMASEPVFSVRDLTVSFASEAGTVHAVRGMNFDLYPGKTLGIVGESGSGKSVTSMAIMGLLDKNASVKGSITYHGEELLNKSDFEMSEIRGKGIAMVFQDPLSALTPVFSIGDQIKEALVTHNPKMTEQQIHDRSIELMNLVGIPDPEGRLKSFPHEFSGGMRQRVMIAMAIANDPDVIIADEPTTALDVTIQAQVLEVLRKAQRETGAAVIFITHDLGVIAGVADDIVVMYAGRPVEKADVDSIFDHPAMPYTMGLLGAVPRSDRERNSRLVPIPGSPMNLVNMPKGCPFAPRCPLATDICHTTEPAMEPVPGRPGQFVACHRTQEIVSKGLTFHDVYTVVEAAKSKFAGVPRDERKMVLDVKHMRKTFPLTAGGFLRRKIGEVKAVDDVTLDVREGETVALVGESGSGKSTTLMEIMAFKQPQDGEIEMFGTKLEHKMPREKRRELRSSVQYVFQDPMSSLDPRLPIYDILAEPMKVQHYSKEQIRERIGELMRLVELNPDQVDRFPTQFSGGQRQRIAIARALSVNPQLVLLDEPVSALDVSIQAGVINLLEDLQNKLGVAYLFVAHNLSVVRHISSRVAVMYLGRIVESGAAEDVFEHPLHPYTQALISAVPVPDPKAERTRQRIVLEGEVPSPTETFEGCPFMGRCPLMPKLSAEQQARCRGERPALRPYDTSRPSGHQVACHFA</sequence>
<dbReference type="CDD" id="cd03257">
    <property type="entry name" value="ABC_NikE_OppD_transporters"/>
    <property type="match status" value="2"/>
</dbReference>
<evidence type="ECO:0000256" key="3">
    <source>
        <dbReference type="ARBA" id="ARBA00022448"/>
    </source>
</evidence>
<feature type="domain" description="ABC transporter" evidence="9">
    <location>
        <begin position="32"/>
        <end position="280"/>
    </location>
</feature>
<evidence type="ECO:0000256" key="4">
    <source>
        <dbReference type="ARBA" id="ARBA00022475"/>
    </source>
</evidence>
<feature type="domain" description="ABC transporter" evidence="9">
    <location>
        <begin position="383"/>
        <end position="634"/>
    </location>
</feature>
<evidence type="ECO:0000256" key="6">
    <source>
        <dbReference type="ARBA" id="ARBA00022840"/>
    </source>
</evidence>
<evidence type="ECO:0000313" key="12">
    <source>
        <dbReference type="Proteomes" id="UP000232609"/>
    </source>
</evidence>
<evidence type="ECO:0000256" key="8">
    <source>
        <dbReference type="SAM" id="MobiDB-lite"/>
    </source>
</evidence>
<dbReference type="Proteomes" id="UP000232609">
    <property type="component" value="Chromosome"/>
</dbReference>
<dbReference type="Pfam" id="PF00005">
    <property type="entry name" value="ABC_tran"/>
    <property type="match status" value="2"/>
</dbReference>
<dbReference type="AlphaFoldDB" id="A0AAN1IER6"/>
<evidence type="ECO:0000313" key="10">
    <source>
        <dbReference type="EMBL" id="AUD81982.1"/>
    </source>
</evidence>
<gene>
    <name evidence="11" type="primary">gsiA_1</name>
    <name evidence="11" type="ORF">BIFLH24_00029</name>
    <name evidence="10" type="ORF">NRBB51_1906</name>
</gene>
<dbReference type="GO" id="GO:0005886">
    <property type="term" value="C:plasma membrane"/>
    <property type="evidence" value="ECO:0007669"/>
    <property type="project" value="UniProtKB-SubCell"/>
</dbReference>
<dbReference type="Gene3D" id="3.40.50.300">
    <property type="entry name" value="P-loop containing nucleotide triphosphate hydrolases"/>
    <property type="match status" value="2"/>
</dbReference>
<dbReference type="PANTHER" id="PTHR43297:SF2">
    <property type="entry name" value="DIPEPTIDE TRANSPORT ATP-BINDING PROTEIN DPPD"/>
    <property type="match status" value="1"/>
</dbReference>
<accession>A0AAN1IER6</accession>
<dbReference type="InterPro" id="IPR027417">
    <property type="entry name" value="P-loop_NTPase"/>
</dbReference>
<dbReference type="InterPro" id="IPR003593">
    <property type="entry name" value="AAA+_ATPase"/>
</dbReference>
<dbReference type="PANTHER" id="PTHR43297">
    <property type="entry name" value="OLIGOPEPTIDE TRANSPORT ATP-BINDING PROTEIN APPD"/>
    <property type="match status" value="1"/>
</dbReference>
<evidence type="ECO:0000256" key="2">
    <source>
        <dbReference type="ARBA" id="ARBA00005417"/>
    </source>
</evidence>
<evidence type="ECO:0000256" key="1">
    <source>
        <dbReference type="ARBA" id="ARBA00004202"/>
    </source>
</evidence>
<evidence type="ECO:0000313" key="11">
    <source>
        <dbReference type="EMBL" id="VWQ10878.1"/>
    </source>
</evidence>
<feature type="region of interest" description="Disordered" evidence="8">
    <location>
        <begin position="693"/>
        <end position="712"/>
    </location>
</feature>
<reference evidence="11 13" key="2">
    <citation type="submission" date="2019-10" db="EMBL/GenBank/DDBJ databases">
        <authorList>
            <consortium name="Melissa Lawson"/>
            <person name="O'neill I."/>
        </authorList>
    </citation>
    <scope>NUCLEOTIDE SEQUENCE [LARGE SCALE GENOMIC DNA]</scope>
    <source>
        <strain evidence="11">LH_24</strain>
    </source>
</reference>
<dbReference type="InterPro" id="IPR017871">
    <property type="entry name" value="ABC_transporter-like_CS"/>
</dbReference>
<comment type="similarity">
    <text evidence="2">Belongs to the ABC transporter superfamily.</text>
</comment>
<dbReference type="EMBL" id="CABWKB010000001">
    <property type="protein sequence ID" value="VWQ10878.1"/>
    <property type="molecule type" value="Genomic_DNA"/>
</dbReference>
<keyword evidence="5" id="KW-0547">Nucleotide-binding</keyword>
<name>A0AAN1IER6_BIFBR</name>
<dbReference type="InterPro" id="IPR050388">
    <property type="entry name" value="ABC_Ni/Peptide_Import"/>
</dbReference>
<dbReference type="InterPro" id="IPR003439">
    <property type="entry name" value="ABC_transporter-like_ATP-bd"/>
</dbReference>
<dbReference type="EMBL" id="CP021392">
    <property type="protein sequence ID" value="AUD81982.1"/>
    <property type="molecule type" value="Genomic_DNA"/>
</dbReference>
<dbReference type="Proteomes" id="UP000494173">
    <property type="component" value="Unassembled WGS sequence"/>
</dbReference>
<dbReference type="PROSITE" id="PS00211">
    <property type="entry name" value="ABC_TRANSPORTER_1"/>
    <property type="match status" value="2"/>
</dbReference>
<dbReference type="InterPro" id="IPR013563">
    <property type="entry name" value="Oligopep_ABC_C"/>
</dbReference>
<evidence type="ECO:0000259" key="9">
    <source>
        <dbReference type="PROSITE" id="PS50893"/>
    </source>
</evidence>
<evidence type="ECO:0000256" key="7">
    <source>
        <dbReference type="ARBA" id="ARBA00023136"/>
    </source>
</evidence>
<protein>
    <submittedName>
        <fullName evidence="11">Glutathione import ATP-binding protein GsiA</fullName>
    </submittedName>
    <submittedName>
        <fullName evidence="10">Oligopeptide transport ATP-binding protein oppD</fullName>
    </submittedName>
</protein>
<evidence type="ECO:0000256" key="5">
    <source>
        <dbReference type="ARBA" id="ARBA00022741"/>
    </source>
</evidence>
<dbReference type="NCBIfam" id="NF007739">
    <property type="entry name" value="PRK10419.1"/>
    <property type="match status" value="2"/>
</dbReference>
<feature type="compositionally biased region" description="Low complexity" evidence="8">
    <location>
        <begin position="10"/>
        <end position="19"/>
    </location>
</feature>
<dbReference type="GO" id="GO:0015833">
    <property type="term" value="P:peptide transport"/>
    <property type="evidence" value="ECO:0007669"/>
    <property type="project" value="InterPro"/>
</dbReference>
<comment type="subcellular location">
    <subcellularLocation>
        <location evidence="1">Cell membrane</location>
        <topology evidence="1">Peripheral membrane protein</topology>
    </subcellularLocation>
</comment>
<keyword evidence="6 10" id="KW-0067">ATP-binding</keyword>
<proteinExistence type="inferred from homology"/>
<dbReference type="GO" id="GO:0016887">
    <property type="term" value="F:ATP hydrolysis activity"/>
    <property type="evidence" value="ECO:0007669"/>
    <property type="project" value="InterPro"/>
</dbReference>
<dbReference type="RefSeq" id="WP_042994358.1">
    <property type="nucleotide sequence ID" value="NZ_CABWJU010000001.1"/>
</dbReference>
<feature type="region of interest" description="Disordered" evidence="8">
    <location>
        <begin position="1"/>
        <end position="24"/>
    </location>
</feature>
<dbReference type="SMART" id="SM00382">
    <property type="entry name" value="AAA"/>
    <property type="match status" value="2"/>
</dbReference>